<reference evidence="1" key="1">
    <citation type="submission" date="2014-09" db="EMBL/GenBank/DDBJ databases">
        <authorList>
            <person name="Magalhaes I.L.F."/>
            <person name="Oliveira U."/>
            <person name="Santos F.R."/>
            <person name="Vidigal T.H.D.A."/>
            <person name="Brescovit A.D."/>
            <person name="Santos A.J."/>
        </authorList>
    </citation>
    <scope>NUCLEOTIDE SEQUENCE</scope>
    <source>
        <tissue evidence="1">Shoot tissue taken approximately 20 cm above the soil surface</tissue>
    </source>
</reference>
<sequence length="53" mass="6290">MQQKRLQKSPVLKIRKNSRTYHLDGIVRVKRNQCKSAIRKCCMLLNLMVVCRC</sequence>
<evidence type="ECO:0000313" key="1">
    <source>
        <dbReference type="EMBL" id="JAD36200.1"/>
    </source>
</evidence>
<dbReference type="AlphaFoldDB" id="A0A0A8ZHK0"/>
<name>A0A0A8ZHK0_ARUDO</name>
<dbReference type="EMBL" id="GBRH01261695">
    <property type="protein sequence ID" value="JAD36200.1"/>
    <property type="molecule type" value="Transcribed_RNA"/>
</dbReference>
<protein>
    <submittedName>
        <fullName evidence="1">Uncharacterized protein</fullName>
    </submittedName>
</protein>
<organism evidence="1">
    <name type="scientific">Arundo donax</name>
    <name type="common">Giant reed</name>
    <name type="synonym">Donax arundinaceus</name>
    <dbReference type="NCBI Taxonomy" id="35708"/>
    <lineage>
        <taxon>Eukaryota</taxon>
        <taxon>Viridiplantae</taxon>
        <taxon>Streptophyta</taxon>
        <taxon>Embryophyta</taxon>
        <taxon>Tracheophyta</taxon>
        <taxon>Spermatophyta</taxon>
        <taxon>Magnoliopsida</taxon>
        <taxon>Liliopsida</taxon>
        <taxon>Poales</taxon>
        <taxon>Poaceae</taxon>
        <taxon>PACMAD clade</taxon>
        <taxon>Arundinoideae</taxon>
        <taxon>Arundineae</taxon>
        <taxon>Arundo</taxon>
    </lineage>
</organism>
<reference evidence="1" key="2">
    <citation type="journal article" date="2015" name="Data Brief">
        <title>Shoot transcriptome of the giant reed, Arundo donax.</title>
        <authorList>
            <person name="Barrero R.A."/>
            <person name="Guerrero F.D."/>
            <person name="Moolhuijzen P."/>
            <person name="Goolsby J.A."/>
            <person name="Tidwell J."/>
            <person name="Bellgard S.E."/>
            <person name="Bellgard M.I."/>
        </authorList>
    </citation>
    <scope>NUCLEOTIDE SEQUENCE</scope>
    <source>
        <tissue evidence="1">Shoot tissue taken approximately 20 cm above the soil surface</tissue>
    </source>
</reference>
<accession>A0A0A8ZHK0</accession>
<proteinExistence type="predicted"/>